<evidence type="ECO:0000256" key="1">
    <source>
        <dbReference type="ARBA" id="ARBA00022729"/>
    </source>
</evidence>
<dbReference type="PANTHER" id="PTHR43308">
    <property type="entry name" value="OUTER MEMBRANE PROTEIN ALPHA-RELATED"/>
    <property type="match status" value="1"/>
</dbReference>
<accession>A0A9C7GA67</accession>
<dbReference type="PROSITE" id="PS51272">
    <property type="entry name" value="SLH"/>
    <property type="match status" value="3"/>
</dbReference>
<dbReference type="EMBL" id="CAKJTG010000010">
    <property type="protein sequence ID" value="CAG9608485.1"/>
    <property type="molecule type" value="Genomic_DNA"/>
</dbReference>
<gene>
    <name evidence="3" type="ORF">NEOCIP111885_02179</name>
</gene>
<evidence type="ECO:0000259" key="2">
    <source>
        <dbReference type="PROSITE" id="PS51272"/>
    </source>
</evidence>
<dbReference type="AlphaFoldDB" id="A0A9C7GA67"/>
<name>A0A9C7GA67_9BACI</name>
<dbReference type="SUPFAM" id="SSF49373">
    <property type="entry name" value="Invasin/intimin cell-adhesion fragments"/>
    <property type="match status" value="1"/>
</dbReference>
<reference evidence="3" key="1">
    <citation type="submission" date="2021-10" db="EMBL/GenBank/DDBJ databases">
        <authorList>
            <person name="Criscuolo A."/>
        </authorList>
    </citation>
    <scope>NUCLEOTIDE SEQUENCE</scope>
    <source>
        <strain evidence="3">CIP111885</strain>
    </source>
</reference>
<dbReference type="RefSeq" id="WP_230496720.1">
    <property type="nucleotide sequence ID" value="NZ_CAKJTG010000010.1"/>
</dbReference>
<dbReference type="InterPro" id="IPR008964">
    <property type="entry name" value="Invasin/intimin_cell_adhesion"/>
</dbReference>
<dbReference type="Proteomes" id="UP000789845">
    <property type="component" value="Unassembled WGS sequence"/>
</dbReference>
<evidence type="ECO:0000313" key="3">
    <source>
        <dbReference type="EMBL" id="CAG9608485.1"/>
    </source>
</evidence>
<evidence type="ECO:0000313" key="4">
    <source>
        <dbReference type="Proteomes" id="UP000789845"/>
    </source>
</evidence>
<protein>
    <recommendedName>
        <fullName evidence="2">SLH domain-containing protein</fullName>
    </recommendedName>
</protein>
<dbReference type="Gene3D" id="2.60.40.1080">
    <property type="match status" value="1"/>
</dbReference>
<feature type="domain" description="SLH" evidence="2">
    <location>
        <begin position="742"/>
        <end position="805"/>
    </location>
</feature>
<dbReference type="PANTHER" id="PTHR43308:SF5">
    <property type="entry name" value="S-LAYER PROTEIN _ PEPTIDOGLYCAN ENDO-BETA-N-ACETYLGLUCOSAMINIDASE"/>
    <property type="match status" value="1"/>
</dbReference>
<organism evidence="3 4">
    <name type="scientific">Pseudoneobacillus rhizosphaerae</name>
    <dbReference type="NCBI Taxonomy" id="2880968"/>
    <lineage>
        <taxon>Bacteria</taxon>
        <taxon>Bacillati</taxon>
        <taxon>Bacillota</taxon>
        <taxon>Bacilli</taxon>
        <taxon>Bacillales</taxon>
        <taxon>Bacillaceae</taxon>
        <taxon>Pseudoneobacillus</taxon>
    </lineage>
</organism>
<keyword evidence="1" id="KW-0732">Signal</keyword>
<comment type="caution">
    <text evidence="3">The sequence shown here is derived from an EMBL/GenBank/DDBJ whole genome shotgun (WGS) entry which is preliminary data.</text>
</comment>
<dbReference type="Pfam" id="PF09992">
    <property type="entry name" value="NAGPA"/>
    <property type="match status" value="1"/>
</dbReference>
<dbReference type="InterPro" id="IPR051465">
    <property type="entry name" value="Cell_Envelope_Struct_Comp"/>
</dbReference>
<proteinExistence type="predicted"/>
<keyword evidence="4" id="KW-1185">Reference proteome</keyword>
<feature type="domain" description="SLH" evidence="2">
    <location>
        <begin position="806"/>
        <end position="861"/>
    </location>
</feature>
<sequence>MKRFFKVAITTALLFSLIPGKEMKAANSYPGTIKEQYQVSSGVVYGKTTYQTSSNQSMNILDINLADPYTKVEVGIPSPLNKLMTTTARANLSRTDGNRVVGAMNGSFFESRMPMYLIAKDNALYNSGIISAGSDKYVSEPIAFGVTADGKSEIDSYTLNNRIQFRNENFPISGINRVRNNDELIIYTPSHEDGYTNTNETGSELIVVTEQDKLNEPLKFGDQLTGTIQQIRRYGDKTKTKIPVNGFVVSYKGKVWNDRLQGLVIGEKVSFNLSIDSKWMNAQFMLASGPMLVKDSKVFMTIDENSSRAREITARSAVAIDQSKNRVFFVTVDGRQPGFSSGMNLKQFAQYLVELGADRAINLDGGGSTTLSSRLYGKNQVTLMNSPSDGNERAVSTILQAVSTSPLGEPTQLKANKKQQGKLLVGSTLDIGVDYVLDQYFNSLVVNPADVKISIPSGIATATGTKVTGTTKGDGKMVVQYGNAKQEISLSVVDSIHAFKLNKDNLVMQLGQTHKFTSTALDENGQPLIFNNSLVEWSLSGDIGTLTKDGTLTTTKKGTGIVTAKYGNSKVTATVTVNAEPVIIDDFEDSTNWTVSTARASATILPVQSPEPVKNGNSSLKLEYDFSTGESGIAAAYVNAKMNMPLDGPPVKLGVWVFGDGKNHWLRGKILDGAGTAHTLNFTEEGKLNWVGWKYVEAQVPATAVAPLSIQQIYLAEALAEKQGKGAIYLDKLQAVYLDDYKEDMFNDVTSKFWAKTEIEYLASRDIINGYPNGSFQPENKLSRAHAAVLLARAFKLDTTNVKDISFTDVPKTHPYYAQIAAVVGSGYMSGKGNGIFDPEGNLTRAQMAAILSSAYSLTGVYEKGFVDVSTKHWASKQIQALAANGITTGYPDGTFKPGGTVTRVQYSAFLYRIIIKKGQ</sequence>
<dbReference type="Gene3D" id="2.60.120.260">
    <property type="entry name" value="Galactose-binding domain-like"/>
    <property type="match status" value="1"/>
</dbReference>
<dbReference type="Pfam" id="PF00395">
    <property type="entry name" value="SLH"/>
    <property type="match status" value="3"/>
</dbReference>
<feature type="domain" description="SLH" evidence="2">
    <location>
        <begin position="862"/>
        <end position="920"/>
    </location>
</feature>
<dbReference type="InterPro" id="IPR018711">
    <property type="entry name" value="NAGPA"/>
</dbReference>
<dbReference type="InterPro" id="IPR001119">
    <property type="entry name" value="SLH_dom"/>
</dbReference>